<keyword evidence="1" id="KW-0732">Signal</keyword>
<organism evidence="2">
    <name type="scientific">Androctonus bicolor</name>
    <dbReference type="NCBI Taxonomy" id="748906"/>
    <lineage>
        <taxon>Eukaryota</taxon>
        <taxon>Metazoa</taxon>
        <taxon>Ecdysozoa</taxon>
        <taxon>Arthropoda</taxon>
        <taxon>Chelicerata</taxon>
        <taxon>Arachnida</taxon>
        <taxon>Scorpiones</taxon>
        <taxon>Buthida</taxon>
        <taxon>Buthoidea</taxon>
        <taxon>Buthidae</taxon>
        <taxon>Androctonus</taxon>
    </lineage>
</organism>
<evidence type="ECO:0000256" key="1">
    <source>
        <dbReference type="SAM" id="SignalP"/>
    </source>
</evidence>
<feature type="chain" id="PRO_5005450920" evidence="1">
    <location>
        <begin position="24"/>
        <end position="67"/>
    </location>
</feature>
<feature type="signal peptide" evidence="1">
    <location>
        <begin position="1"/>
        <end position="23"/>
    </location>
</feature>
<protein>
    <submittedName>
        <fullName evidence="2">Non-disulfide-bridged peptide androcin 10-2</fullName>
    </submittedName>
</protein>
<dbReference type="AlphaFoldDB" id="A0A0K0LBS0"/>
<accession>A0A0K0LBS0</accession>
<sequence>MKSQVFFLLFLVVLLLATTQSEAFVFGLLKKLFGKRSMSDMDTMKYLYDPSLSAADLKTLQKLMEDY</sequence>
<dbReference type="EMBL" id="KJ787311">
    <property type="protein sequence ID" value="AIX87614.1"/>
    <property type="molecule type" value="mRNA"/>
</dbReference>
<name>A0A0K0LBS0_9SCOR</name>
<reference evidence="2" key="1">
    <citation type="journal article" date="2015" name="J. Proteomics">
        <title>Unique diversity of the venom peptides from the scorpion Androctonus bicolor revealed by transcriptomic and proteomic analysis.</title>
        <authorList>
            <person name="Zhang L."/>
            <person name="Shi W."/>
            <person name="Zeng X.C."/>
            <person name="Ge F."/>
            <person name="Yang M."/>
            <person name="Nie Y."/>
            <person name="Bao A."/>
            <person name="Wu S."/>
            <person name="E G."/>
        </authorList>
    </citation>
    <scope>NUCLEOTIDE SEQUENCE</scope>
</reference>
<proteinExistence type="evidence at transcript level"/>
<evidence type="ECO:0000313" key="2">
    <source>
        <dbReference type="EMBL" id="AIX87614.1"/>
    </source>
</evidence>